<organism evidence="1">
    <name type="scientific">Podoviridae sp. ct53O25</name>
    <dbReference type="NCBI Taxonomy" id="2826539"/>
    <lineage>
        <taxon>Viruses</taxon>
        <taxon>Duplodnaviria</taxon>
        <taxon>Heunggongvirae</taxon>
        <taxon>Uroviricota</taxon>
        <taxon>Caudoviricetes</taxon>
    </lineage>
</organism>
<proteinExistence type="predicted"/>
<accession>A0A8S5MBE0</accession>
<evidence type="ECO:0000313" key="1">
    <source>
        <dbReference type="EMBL" id="DAD79629.1"/>
    </source>
</evidence>
<protein>
    <submittedName>
        <fullName evidence="1">Uncharacterized protein</fullName>
    </submittedName>
</protein>
<dbReference type="EMBL" id="BK014869">
    <property type="protein sequence ID" value="DAD79629.1"/>
    <property type="molecule type" value="Genomic_DNA"/>
</dbReference>
<sequence length="144" mass="14897">MAKTIKVVTENDIGKGLKVEAGKLLVEIDEGTLEFKGNQLAAKIPTNNVDLRVTAIAADKVTGKLKITVADAEGGNAQTVETTLSDLIALSNNSDNLATIDNGGIYVSPAAVQQKAKQAADVTFQSLGGTTLGYAYESTGDAPM</sequence>
<reference evidence="1" key="1">
    <citation type="journal article" date="2021" name="Proc. Natl. Acad. Sci. U.S.A.">
        <title>A Catalog of Tens of Thousands of Viruses from Human Metagenomes Reveals Hidden Associations with Chronic Diseases.</title>
        <authorList>
            <person name="Tisza M.J."/>
            <person name="Buck C.B."/>
        </authorList>
    </citation>
    <scope>NUCLEOTIDE SEQUENCE</scope>
    <source>
        <strain evidence="1">Ct53O25</strain>
    </source>
</reference>
<name>A0A8S5MBE0_9CAUD</name>